<dbReference type="Proteomes" id="UP000001402">
    <property type="component" value="Chromosome"/>
</dbReference>
<dbReference type="STRING" id="652103.Rpdx1_2505"/>
<protein>
    <submittedName>
        <fullName evidence="1">Uncharacterized protein</fullName>
    </submittedName>
</protein>
<evidence type="ECO:0000313" key="2">
    <source>
        <dbReference type="Proteomes" id="UP000001402"/>
    </source>
</evidence>
<dbReference type="EMBL" id="CP002418">
    <property type="protein sequence ID" value="ADU44096.1"/>
    <property type="molecule type" value="Genomic_DNA"/>
</dbReference>
<reference evidence="1" key="1">
    <citation type="submission" date="2010-12" db="EMBL/GenBank/DDBJ databases">
        <title>Complete sequence of Rhodopseudomonas palustris DX-1.</title>
        <authorList>
            <consortium name="US DOE Joint Genome Institute"/>
            <person name="Lucas S."/>
            <person name="Copeland A."/>
            <person name="Lapidus A."/>
            <person name="Cheng J.-F."/>
            <person name="Goodwin L."/>
            <person name="Pitluck S."/>
            <person name="Misra M."/>
            <person name="Chertkov O."/>
            <person name="Detter J.C."/>
            <person name="Han C."/>
            <person name="Tapia R."/>
            <person name="Land M."/>
            <person name="Hauser L."/>
            <person name="Kyrpides N."/>
            <person name="Ivanova N."/>
            <person name="Ovchinnikova G."/>
            <person name="Logan B."/>
            <person name="Oda Y."/>
            <person name="Harwood C."/>
            <person name="Woyke T."/>
        </authorList>
    </citation>
    <scope>NUCLEOTIDE SEQUENCE [LARGE SCALE GENOMIC DNA]</scope>
    <source>
        <strain evidence="1">DX-1</strain>
    </source>
</reference>
<name>E6VFK4_RHOPX</name>
<accession>E6VFK4</accession>
<gene>
    <name evidence="1" type="ordered locus">Rpdx1_2505</name>
</gene>
<evidence type="ECO:0000313" key="1">
    <source>
        <dbReference type="EMBL" id="ADU44096.1"/>
    </source>
</evidence>
<proteinExistence type="predicted"/>
<dbReference type="HOGENOM" id="CLU_2221195_0_0_5"/>
<dbReference type="KEGG" id="rpx:Rpdx1_2505"/>
<organism evidence="1 2">
    <name type="scientific">Rhodopseudomonas palustris (strain DX-1)</name>
    <dbReference type="NCBI Taxonomy" id="652103"/>
    <lineage>
        <taxon>Bacteria</taxon>
        <taxon>Pseudomonadati</taxon>
        <taxon>Pseudomonadota</taxon>
        <taxon>Alphaproteobacteria</taxon>
        <taxon>Hyphomicrobiales</taxon>
        <taxon>Nitrobacteraceae</taxon>
        <taxon>Rhodopseudomonas</taxon>
    </lineage>
</organism>
<sequence length="106" mass="11615">MPKDGSVDYGRLEALPDKNCEALADKSEGQRVLERILAVHRHMNIVERQIESVKRAIGLPLAGGTGEGGAGREVRQFLPALDLLADQMEEQLGRIEGHVNDLARAF</sequence>
<dbReference type="AlphaFoldDB" id="E6VFK4"/>